<name>A0A109K5P6_9BRAD</name>
<dbReference type="AlphaFoldDB" id="A0A109K5P6"/>
<dbReference type="RefSeq" id="WP_066498629.1">
    <property type="nucleotide sequence ID" value="NZ_LNCU01000007.1"/>
</dbReference>
<sequence length="87" mass="9313">MTITNDQRSAELEMTTKELFEKMARATNSGFAIAFALLELAQAQRNTAAALDRLGVNLGGSAPGTTEKIAMELTRLVDVIADKAEAQ</sequence>
<evidence type="ECO:0000313" key="1">
    <source>
        <dbReference type="EMBL" id="KWV61126.1"/>
    </source>
</evidence>
<accession>A0A109K5P6</accession>
<protein>
    <submittedName>
        <fullName evidence="1">Uncharacterized protein</fullName>
    </submittedName>
</protein>
<comment type="caution">
    <text evidence="1">The sequence shown here is derived from an EMBL/GenBank/DDBJ whole genome shotgun (WGS) entry which is preliminary data.</text>
</comment>
<organism evidence="1 2">
    <name type="scientific">Bradyrhizobium macuxiense</name>
    <dbReference type="NCBI Taxonomy" id="1755647"/>
    <lineage>
        <taxon>Bacteria</taxon>
        <taxon>Pseudomonadati</taxon>
        <taxon>Pseudomonadota</taxon>
        <taxon>Alphaproteobacteria</taxon>
        <taxon>Hyphomicrobiales</taxon>
        <taxon>Nitrobacteraceae</taxon>
        <taxon>Bradyrhizobium</taxon>
    </lineage>
</organism>
<evidence type="ECO:0000313" key="2">
    <source>
        <dbReference type="Proteomes" id="UP000057737"/>
    </source>
</evidence>
<proteinExistence type="predicted"/>
<dbReference type="Proteomes" id="UP000057737">
    <property type="component" value="Unassembled WGS sequence"/>
</dbReference>
<reference evidence="1 2" key="1">
    <citation type="submission" date="2015-11" db="EMBL/GenBank/DDBJ databases">
        <title>Draft Genome Sequence of the Strain BR 10303 (Bradyrhizobium sp.) isolated from nodules of Centrolobium paraense.</title>
        <authorList>
            <person name="Zelli J.E."/>
            <person name="Simoes-Araujo J.L."/>
            <person name="Barauna A.C."/>
            <person name="Silva K."/>
        </authorList>
    </citation>
    <scope>NUCLEOTIDE SEQUENCE [LARGE SCALE GENOMIC DNA]</scope>
    <source>
        <strain evidence="1 2">BR 10303</strain>
    </source>
</reference>
<dbReference type="EMBL" id="LNCU01000007">
    <property type="protein sequence ID" value="KWV61126.1"/>
    <property type="molecule type" value="Genomic_DNA"/>
</dbReference>
<gene>
    <name evidence="1" type="ORF">AS156_25760</name>
</gene>
<keyword evidence="2" id="KW-1185">Reference proteome</keyword>